<dbReference type="InterPro" id="IPR020904">
    <property type="entry name" value="Sc_DH/Rdtase_CS"/>
</dbReference>
<protein>
    <submittedName>
        <fullName evidence="4">Oxidoreductase</fullName>
    </submittedName>
</protein>
<evidence type="ECO:0000256" key="1">
    <source>
        <dbReference type="ARBA" id="ARBA00006484"/>
    </source>
</evidence>
<dbReference type="GO" id="GO:0016491">
    <property type="term" value="F:oxidoreductase activity"/>
    <property type="evidence" value="ECO:0007669"/>
    <property type="project" value="UniProtKB-KW"/>
</dbReference>
<dbReference type="Gene3D" id="3.40.50.720">
    <property type="entry name" value="NAD(P)-binding Rossmann-like Domain"/>
    <property type="match status" value="1"/>
</dbReference>
<dbReference type="PRINTS" id="PR00081">
    <property type="entry name" value="GDHRDH"/>
</dbReference>
<accession>A0A512RH82</accession>
<evidence type="ECO:0000313" key="4">
    <source>
        <dbReference type="EMBL" id="GEP95050.1"/>
    </source>
</evidence>
<dbReference type="PROSITE" id="PS00061">
    <property type="entry name" value="ADH_SHORT"/>
    <property type="match status" value="1"/>
</dbReference>
<dbReference type="PANTHER" id="PTHR44196">
    <property type="entry name" value="DEHYDROGENASE/REDUCTASE SDR FAMILY MEMBER 7B"/>
    <property type="match status" value="1"/>
</dbReference>
<dbReference type="InterPro" id="IPR036291">
    <property type="entry name" value="NAD(P)-bd_dom_sf"/>
</dbReference>
<dbReference type="InterPro" id="IPR002347">
    <property type="entry name" value="SDR_fam"/>
</dbReference>
<dbReference type="PRINTS" id="PR00080">
    <property type="entry name" value="SDRFAMILY"/>
</dbReference>
<dbReference type="AlphaFoldDB" id="A0A512RH82"/>
<keyword evidence="2" id="KW-0560">Oxidoreductase</keyword>
<dbReference type="EMBL" id="BKAU01000001">
    <property type="protein sequence ID" value="GEP95050.1"/>
    <property type="molecule type" value="Genomic_DNA"/>
</dbReference>
<dbReference type="GO" id="GO:0016020">
    <property type="term" value="C:membrane"/>
    <property type="evidence" value="ECO:0007669"/>
    <property type="project" value="TreeGrafter"/>
</dbReference>
<evidence type="ECO:0000313" key="5">
    <source>
        <dbReference type="Proteomes" id="UP000321436"/>
    </source>
</evidence>
<gene>
    <name evidence="4" type="ORF">CCY01nite_13100</name>
</gene>
<dbReference type="RefSeq" id="WP_146858982.1">
    <property type="nucleotide sequence ID" value="NZ_BKAU01000001.1"/>
</dbReference>
<dbReference type="Pfam" id="PF00106">
    <property type="entry name" value="adh_short"/>
    <property type="match status" value="1"/>
</dbReference>
<dbReference type="OrthoDB" id="9775296at2"/>
<keyword evidence="5" id="KW-1185">Reference proteome</keyword>
<dbReference type="PANTHER" id="PTHR44196:SF1">
    <property type="entry name" value="DEHYDROGENASE_REDUCTASE SDR FAMILY MEMBER 7B"/>
    <property type="match status" value="1"/>
</dbReference>
<proteinExistence type="inferred from homology"/>
<dbReference type="Proteomes" id="UP000321436">
    <property type="component" value="Unassembled WGS sequence"/>
</dbReference>
<dbReference type="CDD" id="cd05233">
    <property type="entry name" value="SDR_c"/>
    <property type="match status" value="1"/>
</dbReference>
<dbReference type="SUPFAM" id="SSF51735">
    <property type="entry name" value="NAD(P)-binding Rossmann-fold domains"/>
    <property type="match status" value="1"/>
</dbReference>
<organism evidence="4 5">
    <name type="scientific">Chitinophaga cymbidii</name>
    <dbReference type="NCBI Taxonomy" id="1096750"/>
    <lineage>
        <taxon>Bacteria</taxon>
        <taxon>Pseudomonadati</taxon>
        <taxon>Bacteroidota</taxon>
        <taxon>Chitinophagia</taxon>
        <taxon>Chitinophagales</taxon>
        <taxon>Chitinophagaceae</taxon>
        <taxon>Chitinophaga</taxon>
    </lineage>
</organism>
<sequence length="236" mass="25336">MKYAVITGASKGIGRAIAEKLAAEGFDIAICARNEAVLAVAKAEVEAQRTGVRVLAEVVDMGDKEQVLAFGRKVQAELGPVPDILVNNAGIFVPGAVHEEEDGHLEKMMAVNLYSAYHLTRLLLPAMKEARSGHIFNLCSTASHKAYPNGGSYSITKFALLGFSKNLREEMKPFGVKVTSVSPGPTLTASWEGFSGPADRLMEPADVASMIWAAYTLSKQAVVEDILMRPMLGDIE</sequence>
<name>A0A512RH82_9BACT</name>
<comment type="caution">
    <text evidence="4">The sequence shown here is derived from an EMBL/GenBank/DDBJ whole genome shotgun (WGS) entry which is preliminary data.</text>
</comment>
<evidence type="ECO:0000256" key="2">
    <source>
        <dbReference type="ARBA" id="ARBA00023002"/>
    </source>
</evidence>
<reference evidence="4 5" key="1">
    <citation type="submission" date="2019-07" db="EMBL/GenBank/DDBJ databases">
        <title>Whole genome shotgun sequence of Chitinophaga cymbidii NBRC 109752.</title>
        <authorList>
            <person name="Hosoyama A."/>
            <person name="Uohara A."/>
            <person name="Ohji S."/>
            <person name="Ichikawa N."/>
        </authorList>
    </citation>
    <scope>NUCLEOTIDE SEQUENCE [LARGE SCALE GENOMIC DNA]</scope>
    <source>
        <strain evidence="4 5">NBRC 109752</strain>
    </source>
</reference>
<evidence type="ECO:0000256" key="3">
    <source>
        <dbReference type="RuleBase" id="RU000363"/>
    </source>
</evidence>
<comment type="similarity">
    <text evidence="1 3">Belongs to the short-chain dehydrogenases/reductases (SDR) family.</text>
</comment>